<dbReference type="PANTHER" id="PTHR10672:SF39">
    <property type="entry name" value="CLASS II ALDOLASE_ADDUCIN N-TERMINAL DOMAIN-CONTAINING PROTEIN"/>
    <property type="match status" value="1"/>
</dbReference>
<organism evidence="2 3">
    <name type="scientific">Gymnopus androsaceus JB14</name>
    <dbReference type="NCBI Taxonomy" id="1447944"/>
    <lineage>
        <taxon>Eukaryota</taxon>
        <taxon>Fungi</taxon>
        <taxon>Dikarya</taxon>
        <taxon>Basidiomycota</taxon>
        <taxon>Agaricomycotina</taxon>
        <taxon>Agaricomycetes</taxon>
        <taxon>Agaricomycetidae</taxon>
        <taxon>Agaricales</taxon>
        <taxon>Marasmiineae</taxon>
        <taxon>Omphalotaceae</taxon>
        <taxon>Gymnopus</taxon>
    </lineage>
</organism>
<name>A0A6A4GRX0_9AGAR</name>
<dbReference type="InterPro" id="IPR001303">
    <property type="entry name" value="Aldolase_II/adducin_N"/>
</dbReference>
<dbReference type="Gene3D" id="3.40.225.10">
    <property type="entry name" value="Class II aldolase/adducin N-terminal domain"/>
    <property type="match status" value="1"/>
</dbReference>
<reference evidence="2" key="1">
    <citation type="journal article" date="2019" name="Environ. Microbiol.">
        <title>Fungal ecological strategies reflected in gene transcription - a case study of two litter decomposers.</title>
        <authorList>
            <person name="Barbi F."/>
            <person name="Kohler A."/>
            <person name="Barry K."/>
            <person name="Baskaran P."/>
            <person name="Daum C."/>
            <person name="Fauchery L."/>
            <person name="Ihrmark K."/>
            <person name="Kuo A."/>
            <person name="LaButti K."/>
            <person name="Lipzen A."/>
            <person name="Morin E."/>
            <person name="Grigoriev I.V."/>
            <person name="Henrissat B."/>
            <person name="Lindahl B."/>
            <person name="Martin F."/>
        </authorList>
    </citation>
    <scope>NUCLEOTIDE SEQUENCE</scope>
    <source>
        <strain evidence="2">JB14</strain>
    </source>
</reference>
<accession>A0A6A4GRX0</accession>
<evidence type="ECO:0000313" key="2">
    <source>
        <dbReference type="EMBL" id="KAE9387975.1"/>
    </source>
</evidence>
<feature type="domain" description="Class II aldolase/adducin N-terminal" evidence="1">
    <location>
        <begin position="78"/>
        <end position="271"/>
    </location>
</feature>
<dbReference type="EMBL" id="ML769769">
    <property type="protein sequence ID" value="KAE9387975.1"/>
    <property type="molecule type" value="Genomic_DNA"/>
</dbReference>
<dbReference type="Proteomes" id="UP000799118">
    <property type="component" value="Unassembled WGS sequence"/>
</dbReference>
<proteinExistence type="predicted"/>
<evidence type="ECO:0000259" key="1">
    <source>
        <dbReference type="SMART" id="SM01007"/>
    </source>
</evidence>
<keyword evidence="3" id="KW-1185">Reference proteome</keyword>
<dbReference type="OrthoDB" id="3238794at2759"/>
<dbReference type="InterPro" id="IPR051017">
    <property type="entry name" value="Aldolase-II_Adducin_sf"/>
</dbReference>
<dbReference type="AlphaFoldDB" id="A0A6A4GRX0"/>
<dbReference type="PANTHER" id="PTHR10672">
    <property type="entry name" value="ADDUCIN"/>
    <property type="match status" value="1"/>
</dbReference>
<dbReference type="GO" id="GO:0051015">
    <property type="term" value="F:actin filament binding"/>
    <property type="evidence" value="ECO:0007669"/>
    <property type="project" value="TreeGrafter"/>
</dbReference>
<dbReference type="SMART" id="SM01007">
    <property type="entry name" value="Aldolase_II"/>
    <property type="match status" value="1"/>
</dbReference>
<evidence type="ECO:0000313" key="3">
    <source>
        <dbReference type="Proteomes" id="UP000799118"/>
    </source>
</evidence>
<gene>
    <name evidence="2" type="ORF">BT96DRAFT_890773</name>
</gene>
<protein>
    <submittedName>
        <fullName evidence="2">Arad-like aldolase/epimerase</fullName>
    </submittedName>
</protein>
<dbReference type="Pfam" id="PF00596">
    <property type="entry name" value="Aldolase_II"/>
    <property type="match status" value="1"/>
</dbReference>
<dbReference type="InterPro" id="IPR036409">
    <property type="entry name" value="Aldolase_II/adducin_N_sf"/>
</dbReference>
<sequence>MTSSLQYVFRTTLAIRGATGLTRAIKSASNSRQVHTASNFPYTTDISSSPFASIQRGKTRSIMPTFSSMEEERIYRKEHLALAFRILHRYGFAEGVAGHCSVRDPVQPDTFWVNPQGKSFARMRQSDLIQCRVEDGEILKGELPVDASATSIHSQMYKAAGRGRGQEGGSEGGVESLVHVHSPYTKAFSSLNRSLSMISQDACAFYEQQALVPFAGGVFDNQEGARIASFIRSHHKVAILQNHGLLSVGRLSIDEAAWWQISFEMCAKAEILASSSLHPKETFVFAEKNNIIDTRNEIGTSEMGWFCLAAYVEEEEWHSKGEHKL</sequence>
<dbReference type="GO" id="GO:0005856">
    <property type="term" value="C:cytoskeleton"/>
    <property type="evidence" value="ECO:0007669"/>
    <property type="project" value="TreeGrafter"/>
</dbReference>
<dbReference type="SUPFAM" id="SSF53639">
    <property type="entry name" value="AraD/HMP-PK domain-like"/>
    <property type="match status" value="1"/>
</dbReference>